<dbReference type="Pfam" id="PF01609">
    <property type="entry name" value="DDE_Tnp_1"/>
    <property type="match status" value="1"/>
</dbReference>
<dbReference type="EMBL" id="BAABJX010000043">
    <property type="protein sequence ID" value="GAA4841801.1"/>
    <property type="molecule type" value="Genomic_DNA"/>
</dbReference>
<dbReference type="InterPro" id="IPR051698">
    <property type="entry name" value="Transposase_11-like"/>
</dbReference>
<gene>
    <name evidence="2" type="ORF">GCM10023331_28470</name>
</gene>
<reference evidence="3" key="1">
    <citation type="journal article" date="2019" name="Int. J. Syst. Evol. Microbiol.">
        <title>The Global Catalogue of Microorganisms (GCM) 10K type strain sequencing project: providing services to taxonomists for standard genome sequencing and annotation.</title>
        <authorList>
            <consortium name="The Broad Institute Genomics Platform"/>
            <consortium name="The Broad Institute Genome Sequencing Center for Infectious Disease"/>
            <person name="Wu L."/>
            <person name="Ma J."/>
        </authorList>
    </citation>
    <scope>NUCLEOTIDE SEQUENCE [LARGE SCALE GENOMIC DNA]</scope>
    <source>
        <strain evidence="3">JCM 18326</strain>
    </source>
</reference>
<evidence type="ECO:0000313" key="3">
    <source>
        <dbReference type="Proteomes" id="UP001500298"/>
    </source>
</evidence>
<dbReference type="RefSeq" id="WP_345372914.1">
    <property type="nucleotide sequence ID" value="NZ_BAABJX010000043.1"/>
</dbReference>
<organism evidence="2 3">
    <name type="scientific">Algivirga pacifica</name>
    <dbReference type="NCBI Taxonomy" id="1162670"/>
    <lineage>
        <taxon>Bacteria</taxon>
        <taxon>Pseudomonadati</taxon>
        <taxon>Bacteroidota</taxon>
        <taxon>Cytophagia</taxon>
        <taxon>Cytophagales</taxon>
        <taxon>Flammeovirgaceae</taxon>
        <taxon>Algivirga</taxon>
    </lineage>
</organism>
<dbReference type="PANTHER" id="PTHR30298">
    <property type="entry name" value="H REPEAT-ASSOCIATED PREDICTED TRANSPOSASE"/>
    <property type="match status" value="1"/>
</dbReference>
<proteinExistence type="predicted"/>
<dbReference type="PANTHER" id="PTHR30298:SF0">
    <property type="entry name" value="PROTEIN YBFL-RELATED"/>
    <property type="match status" value="1"/>
</dbReference>
<comment type="caution">
    <text evidence="2">The sequence shown here is derived from an EMBL/GenBank/DDBJ whole genome shotgun (WGS) entry which is preliminary data.</text>
</comment>
<dbReference type="InterPro" id="IPR047647">
    <property type="entry name" value="ISAs1_transpos"/>
</dbReference>
<evidence type="ECO:0000313" key="2">
    <source>
        <dbReference type="EMBL" id="GAA4841801.1"/>
    </source>
</evidence>
<keyword evidence="3" id="KW-1185">Reference proteome</keyword>
<feature type="domain" description="Transposase IS4-like" evidence="1">
    <location>
        <begin position="17"/>
        <end position="194"/>
    </location>
</feature>
<sequence length="240" mass="27422">MSVTHDGLEGSIVDFYNGAKSSEKTKVQEYLQKLDNLEGKGITLDALHTSKKTLSLIHEKSGVYLCQVKGNQKHLLEDLEHIAEHLPYQSTSHTVEKGHGRIETRSAFQYSVNHEVLDQGWESTGIKTFALIKRETINMKTGGITENNSIYISNNELNAASFQSLCRAHWSVEVNNHTRDTVFGEDHFKSFDSDLQRSVASILSYIHNGMNKMVKSRSIKRLKEDMIYSFKDVWRFFEMC</sequence>
<protein>
    <recommendedName>
        <fullName evidence="1">Transposase IS4-like domain-containing protein</fullName>
    </recommendedName>
</protein>
<dbReference type="NCBIfam" id="NF033564">
    <property type="entry name" value="transpos_ISAs1"/>
    <property type="match status" value="1"/>
</dbReference>
<evidence type="ECO:0000259" key="1">
    <source>
        <dbReference type="Pfam" id="PF01609"/>
    </source>
</evidence>
<accession>A0ABP9DDY8</accession>
<dbReference type="Proteomes" id="UP001500298">
    <property type="component" value="Unassembled WGS sequence"/>
</dbReference>
<name>A0ABP9DDY8_9BACT</name>
<dbReference type="InterPro" id="IPR002559">
    <property type="entry name" value="Transposase_11"/>
</dbReference>